<evidence type="ECO:0000313" key="3">
    <source>
        <dbReference type="Proteomes" id="UP000587002"/>
    </source>
</evidence>
<dbReference type="EMBL" id="JACCFJ010000001">
    <property type="protein sequence ID" value="NYI86180.1"/>
    <property type="molecule type" value="Genomic_DNA"/>
</dbReference>
<comment type="caution">
    <text evidence="2">The sequence shown here is derived from an EMBL/GenBank/DDBJ whole genome shotgun (WGS) entry which is preliminary data.</text>
</comment>
<reference evidence="2 3" key="1">
    <citation type="submission" date="2020-07" db="EMBL/GenBank/DDBJ databases">
        <title>Sequencing the genomes of 1000 actinobacteria strains.</title>
        <authorList>
            <person name="Klenk H.-P."/>
        </authorList>
    </citation>
    <scope>NUCLEOTIDE SEQUENCE [LARGE SCALE GENOMIC DNA]</scope>
    <source>
        <strain evidence="2 3">DSM 44065</strain>
    </source>
</reference>
<organism evidence="2 3">
    <name type="scientific">Saccharopolyspora hordei</name>
    <dbReference type="NCBI Taxonomy" id="1838"/>
    <lineage>
        <taxon>Bacteria</taxon>
        <taxon>Bacillati</taxon>
        <taxon>Actinomycetota</taxon>
        <taxon>Actinomycetes</taxon>
        <taxon>Pseudonocardiales</taxon>
        <taxon>Pseudonocardiaceae</taxon>
        <taxon>Saccharopolyspora</taxon>
    </lineage>
</organism>
<feature type="region of interest" description="Disordered" evidence="1">
    <location>
        <begin position="432"/>
        <end position="590"/>
    </location>
</feature>
<gene>
    <name evidence="2" type="ORF">HNR68_004810</name>
</gene>
<feature type="compositionally biased region" description="Low complexity" evidence="1">
    <location>
        <begin position="980"/>
        <end position="996"/>
    </location>
</feature>
<feature type="compositionally biased region" description="Polar residues" evidence="1">
    <location>
        <begin position="672"/>
        <end position="692"/>
    </location>
</feature>
<feature type="compositionally biased region" description="Basic and acidic residues" evidence="1">
    <location>
        <begin position="546"/>
        <end position="572"/>
    </location>
</feature>
<evidence type="ECO:0000256" key="1">
    <source>
        <dbReference type="SAM" id="MobiDB-lite"/>
    </source>
</evidence>
<feature type="region of interest" description="Disordered" evidence="1">
    <location>
        <begin position="1817"/>
        <end position="1875"/>
    </location>
</feature>
<feature type="compositionally biased region" description="Basic and acidic residues" evidence="1">
    <location>
        <begin position="1201"/>
        <end position="1211"/>
    </location>
</feature>
<dbReference type="Gene3D" id="1.25.40.10">
    <property type="entry name" value="Tetratricopeptide repeat domain"/>
    <property type="match status" value="1"/>
</dbReference>
<feature type="compositionally biased region" description="Low complexity" evidence="1">
    <location>
        <begin position="399"/>
        <end position="409"/>
    </location>
</feature>
<feature type="region of interest" description="Disordered" evidence="1">
    <location>
        <begin position="323"/>
        <end position="368"/>
    </location>
</feature>
<feature type="compositionally biased region" description="Low complexity" evidence="1">
    <location>
        <begin position="1345"/>
        <end position="1358"/>
    </location>
</feature>
<feature type="compositionally biased region" description="Low complexity" evidence="1">
    <location>
        <begin position="573"/>
        <end position="585"/>
    </location>
</feature>
<feature type="compositionally biased region" description="Low complexity" evidence="1">
    <location>
        <begin position="1434"/>
        <end position="1445"/>
    </location>
</feature>
<sequence>MLSDRAVALARRTGDASARLRAEALAVFASNRLGWGVPVTGRALAAVRDAESAGDAEVTAELRVELAWCACAAGSPEVAARILQPVLEQERIDSGLRAHALLALAASMPVREQGGVRADALDEAERLYGSGESNPDTARMHRARVCAARAGHHRRLGQFDEATAVADAGLELLHQLGDPAADSGEVRTRLVLERVQSLLELGHRSEAIQAAERVLAEPVRAAAAGPVGWLGLALATRVHLPNGDHAAALRVLADTAAISERHKLDGLLAEALSTLSQVHERGTEFAEALRALRGAYAADRRWRAAVHHARVRLLAEYPELGAGTERPRRRRRAQAEPADVVPSGPRNEHQDTAVFPKVDADREPSSDTEVVAVRAIGSVPGEAAAASEARTPSTDDGAESVARSASAEAWRTAVPPQEEATAHELVAHAARDGDTHDASPHGGAAHEVAARETAGGGAEPHEVAAHGTAGGEAAAHDLAAREGAADGVAAEEPAARDAAAYGAHDATAHETATHGSAAREVSAHEVGARERATHGPAEPEPAAHGSAERRSAAHETTARDRGAHGAADHEDAAAGARSPDAPARGTVSSYAEAADAARRLMEQLTSRAAELRGERRRRADRASGASTPDEPEPAHRESQVAGAEPSESTVGVRQAGASGGSGSDRSEPAEESSGQSERWPTELWEQSGSSEDTVPELPVASSDAPSAWQDTADPVDSAPAAPESSASEDLPAVETTAVLPAVGSELGEAPRPDDAVAPPRHGASEQADTEDPDREAAQHSSDGAEAERGGRRSRGRSLAEIRASLQLPEQPRSGRRRARHAEPEEPEPADPEPAAETVARHREPDQDGTARSAPPPPSADSEQDTHPNLPVTEPEDPERAGVTDREPSAEQVARHRRPVRPVGAVTSELLAASGDPAPGEGEGRDATSLVAGLEAPDDPEPAADTTARHRQPDEAAGATWPDAPSSEAELGDDQGTHADVPAGPVGPAASAPAAGSARHREPDRDGTAQAYPLGLSSEQDDAGQGLVGGGPEEPVERAPVGTDSAVEPGARHREPDQPGTSWPDLLGPSSAFELNEQADADASEPTGSAPVVSAVARHRHPDQDESAQSDPLAPSEPALEGQDDRATGRSLPAVESEAPAEPGSAGSRHRHPDQDVRTALSDLLAAVSQSTQGDRAERSTRRRRRAEPEGAAEPEPAAELLARHRQPERAEAAPSDPAPEPVSDQRADHDTQPNSLVTGWEASVDAGPAEEPAASSWEATQFEQADEDTQPNHPVEAAEAAGSDPVASSSEFAQVERGEEDIEPDLPVAGSGVSSEVGSTGLGSAESAGSASARHRQPEPVGITVSDPVASVSASAQAEWGVEDIEPDLPVAGSGVSSEVGSTGLGSVGSEQAEETRHRQPEPLGTAESDPVASVSASAQAEWGVEDIEPDLPVAGSGVSSEVGSTGLGSVGSEQAEETRHRQPEPLGTAESDPVASSSEFAQAEWGVEDIEPDLPVAGSGVSSEVGSTGLGSAGSAGSASAWHRQPEPVGTAGSDLEASSSASAQAEWGVEDIEPDLPVAGSGVSSELEPTGLDPAESARAVDARDRQSQDVGTAGSGLGSSVSASAQAERGDEDTQPNLPVAESEAPPGLELGGLDAAGSGRAAEARHRQPETAESGLLAPSSALGEQPEQDPQPDLADPEPEAPAEPASELAARHREPDQDLGAADPDPASSEVEPDDEDTRPTLVVVEQEASAGPRPAAELIARHRQPDQDGPAESDLPAPRSESAQVEPDDEDTRPTLVVAEQQAPAEQDSLENASLAELLTEALLAYETGRRDQAASTSRHGDVRVSGITSSHRSSRVAVSSTSDDRGSGAAARHRRSGMDAAATDPLV</sequence>
<feature type="region of interest" description="Disordered" evidence="1">
    <location>
        <begin position="606"/>
        <end position="1800"/>
    </location>
</feature>
<feature type="compositionally biased region" description="Low complexity" evidence="1">
    <location>
        <begin position="710"/>
        <end position="732"/>
    </location>
</feature>
<dbReference type="RefSeq" id="WP_179723984.1">
    <property type="nucleotide sequence ID" value="NZ_BAABFH010000001.1"/>
</dbReference>
<feature type="compositionally biased region" description="Low complexity" evidence="1">
    <location>
        <begin position="1497"/>
        <end position="1508"/>
    </location>
</feature>
<name>A0A853AU55_9PSEU</name>
<feature type="compositionally biased region" description="Basic and acidic residues" evidence="1">
    <location>
        <begin position="877"/>
        <end position="888"/>
    </location>
</feature>
<feature type="compositionally biased region" description="Low complexity" evidence="1">
    <location>
        <begin position="1308"/>
        <end position="1332"/>
    </location>
</feature>
<accession>A0A853AU55</accession>
<feature type="compositionally biased region" description="Low complexity" evidence="1">
    <location>
        <begin position="485"/>
        <end position="505"/>
    </location>
</feature>
<feature type="compositionally biased region" description="Low complexity" evidence="1">
    <location>
        <begin position="1601"/>
        <end position="1610"/>
    </location>
</feature>
<evidence type="ECO:0000313" key="2">
    <source>
        <dbReference type="EMBL" id="NYI86180.1"/>
    </source>
</evidence>
<feature type="compositionally biased region" description="Basic and acidic residues" evidence="1">
    <location>
        <begin position="474"/>
        <end position="484"/>
    </location>
</feature>
<dbReference type="Proteomes" id="UP000587002">
    <property type="component" value="Unassembled WGS sequence"/>
</dbReference>
<feature type="compositionally biased region" description="Basic and acidic residues" evidence="1">
    <location>
        <begin position="1817"/>
        <end position="1830"/>
    </location>
</feature>
<feature type="compositionally biased region" description="Basic and acidic residues" evidence="1">
    <location>
        <begin position="1581"/>
        <end position="1590"/>
    </location>
</feature>
<dbReference type="SUPFAM" id="SSF48452">
    <property type="entry name" value="TPR-like"/>
    <property type="match status" value="1"/>
</dbReference>
<feature type="region of interest" description="Disordered" evidence="1">
    <location>
        <begin position="381"/>
        <end position="419"/>
    </location>
</feature>
<feature type="compositionally biased region" description="Basic and acidic residues" evidence="1">
    <location>
        <begin position="521"/>
        <end position="533"/>
    </location>
</feature>
<proteinExistence type="predicted"/>
<feature type="compositionally biased region" description="Low complexity" evidence="1">
    <location>
        <begin position="1836"/>
        <end position="1849"/>
    </location>
</feature>
<keyword evidence="3" id="KW-1185">Reference proteome</keyword>
<feature type="compositionally biased region" description="Low complexity" evidence="1">
    <location>
        <begin position="1246"/>
        <end position="1259"/>
    </location>
</feature>
<feature type="compositionally biased region" description="Low complexity" evidence="1">
    <location>
        <begin position="1371"/>
        <end position="1382"/>
    </location>
</feature>
<feature type="compositionally biased region" description="Low complexity" evidence="1">
    <location>
        <begin position="1189"/>
        <end position="1200"/>
    </location>
</feature>
<dbReference type="InterPro" id="IPR011990">
    <property type="entry name" value="TPR-like_helical_dom_sf"/>
</dbReference>
<protein>
    <submittedName>
        <fullName evidence="2">Tetratricopeptide (TPR) repeat protein</fullName>
    </submittedName>
</protein>